<dbReference type="SUPFAM" id="SSF56112">
    <property type="entry name" value="Protein kinase-like (PK-like)"/>
    <property type="match status" value="1"/>
</dbReference>
<evidence type="ECO:0000259" key="5">
    <source>
        <dbReference type="PROSITE" id="PS50011"/>
    </source>
</evidence>
<dbReference type="AlphaFoldDB" id="A0AAV5QYV5"/>
<dbReference type="GO" id="GO:0005524">
    <property type="term" value="F:ATP binding"/>
    <property type="evidence" value="ECO:0007669"/>
    <property type="project" value="UniProtKB-KW"/>
</dbReference>
<comment type="caution">
    <text evidence="6">The sequence shown here is derived from an EMBL/GenBank/DDBJ whole genome shotgun (WGS) entry which is preliminary data.</text>
</comment>
<evidence type="ECO:0000313" key="6">
    <source>
        <dbReference type="EMBL" id="GMM44150.1"/>
    </source>
</evidence>
<dbReference type="PROSITE" id="PS00108">
    <property type="entry name" value="PROTEIN_KINASE_ST"/>
    <property type="match status" value="1"/>
</dbReference>
<dbReference type="InterPro" id="IPR000719">
    <property type="entry name" value="Prot_kinase_dom"/>
</dbReference>
<proteinExistence type="predicted"/>
<keyword evidence="4" id="KW-0067">ATP-binding</keyword>
<evidence type="ECO:0000256" key="4">
    <source>
        <dbReference type="ARBA" id="ARBA00022840"/>
    </source>
</evidence>
<evidence type="ECO:0000256" key="2">
    <source>
        <dbReference type="ARBA" id="ARBA00022741"/>
    </source>
</evidence>
<reference evidence="6 7" key="1">
    <citation type="journal article" date="2023" name="Elife">
        <title>Identification of key yeast species and microbe-microbe interactions impacting larval growth of Drosophila in the wild.</title>
        <authorList>
            <person name="Mure A."/>
            <person name="Sugiura Y."/>
            <person name="Maeda R."/>
            <person name="Honda K."/>
            <person name="Sakurai N."/>
            <person name="Takahashi Y."/>
            <person name="Watada M."/>
            <person name="Katoh T."/>
            <person name="Gotoh A."/>
            <person name="Gotoh Y."/>
            <person name="Taniguchi I."/>
            <person name="Nakamura K."/>
            <person name="Hayashi T."/>
            <person name="Katayama T."/>
            <person name="Uemura T."/>
            <person name="Hattori Y."/>
        </authorList>
    </citation>
    <scope>NUCLEOTIDE SEQUENCE [LARGE SCALE GENOMIC DNA]</scope>
    <source>
        <strain evidence="6 7">PK-24</strain>
    </source>
</reference>
<keyword evidence="7" id="KW-1185">Reference proteome</keyword>
<dbReference type="Proteomes" id="UP001378960">
    <property type="component" value="Unassembled WGS sequence"/>
</dbReference>
<accession>A0AAV5QYV5</accession>
<gene>
    <name evidence="6" type="ORF">DAPK24_007250</name>
</gene>
<name>A0AAV5QYV5_PICKL</name>
<keyword evidence="3" id="KW-0418">Kinase</keyword>
<dbReference type="EMBL" id="BTGB01000001">
    <property type="protein sequence ID" value="GMM44150.1"/>
    <property type="molecule type" value="Genomic_DNA"/>
</dbReference>
<dbReference type="InterPro" id="IPR008271">
    <property type="entry name" value="Ser/Thr_kinase_AS"/>
</dbReference>
<evidence type="ECO:0000313" key="7">
    <source>
        <dbReference type="Proteomes" id="UP001378960"/>
    </source>
</evidence>
<dbReference type="Gene3D" id="1.10.510.10">
    <property type="entry name" value="Transferase(Phosphotransferase) domain 1"/>
    <property type="match status" value="1"/>
</dbReference>
<dbReference type="InterPro" id="IPR050538">
    <property type="entry name" value="MAP_kinase_kinase_kinase"/>
</dbReference>
<organism evidence="6 7">
    <name type="scientific">Pichia kluyveri</name>
    <name type="common">Yeast</name>
    <dbReference type="NCBI Taxonomy" id="36015"/>
    <lineage>
        <taxon>Eukaryota</taxon>
        <taxon>Fungi</taxon>
        <taxon>Dikarya</taxon>
        <taxon>Ascomycota</taxon>
        <taxon>Saccharomycotina</taxon>
        <taxon>Pichiomycetes</taxon>
        <taxon>Pichiales</taxon>
        <taxon>Pichiaceae</taxon>
        <taxon>Pichia</taxon>
    </lineage>
</organism>
<evidence type="ECO:0000256" key="3">
    <source>
        <dbReference type="ARBA" id="ARBA00022777"/>
    </source>
</evidence>
<dbReference type="GO" id="GO:0000165">
    <property type="term" value="P:MAPK cascade"/>
    <property type="evidence" value="ECO:0007669"/>
    <property type="project" value="UniProtKB-ARBA"/>
</dbReference>
<dbReference type="GO" id="GO:0004672">
    <property type="term" value="F:protein kinase activity"/>
    <property type="evidence" value="ECO:0007669"/>
    <property type="project" value="InterPro"/>
</dbReference>
<dbReference type="Pfam" id="PF00069">
    <property type="entry name" value="Pkinase"/>
    <property type="match status" value="1"/>
</dbReference>
<dbReference type="PANTHER" id="PTHR48016">
    <property type="entry name" value="MAP KINASE KINASE KINASE SSK2-RELATED-RELATED"/>
    <property type="match status" value="1"/>
</dbReference>
<dbReference type="InterPro" id="IPR011009">
    <property type="entry name" value="Kinase-like_dom_sf"/>
</dbReference>
<evidence type="ECO:0000256" key="1">
    <source>
        <dbReference type="ARBA" id="ARBA00022679"/>
    </source>
</evidence>
<sequence>MNYNDKQLIAYGGFGKIYKIPNNKSSKWYALKEIDINSVIEKYLKESPHQQRKYTVDLSIRDKIYLSLINEALIMKQLNHINIVKLINYNIIKNNDKDSSEKLCITMEYSSFGSLYQLIKSFKHQNGIPEFITCGITCQLLDGINYLSNKSIIHGDIKASNILIFNNGIIKICDFGLSFQWDDQNNDDYNDDHNRNNNKRLQKIVMNGSAYWLAPEIILHKMASPKSDIWSLGATIIEMLTGIPPFGNFNPLIACHKVGIGEKINYPINISNNCKEFLNMCFEFQPTIRARAKTLLNTKWILSGNRKVLQYVDGLYDNEEEGEEDMMDNDKRTILEEFKEKDDSFSDWIDDDFSSLSLTTKNIYETIDSITLDELKKLTIARKPVDIQSLHKDNKFTVHFIHTIETQNIKRCVELFRIGQEYLRKYPTELETICLKGFLFLISCSNRDKTVPYTFMEEVIAVVVDTLGTKGSEWLSIVGIT</sequence>
<dbReference type="PROSITE" id="PS50011">
    <property type="entry name" value="PROTEIN_KINASE_DOM"/>
    <property type="match status" value="1"/>
</dbReference>
<protein>
    <recommendedName>
        <fullName evidence="5">Protein kinase domain-containing protein</fullName>
    </recommendedName>
</protein>
<keyword evidence="1" id="KW-0808">Transferase</keyword>
<keyword evidence="2" id="KW-0547">Nucleotide-binding</keyword>
<dbReference type="SMART" id="SM00220">
    <property type="entry name" value="S_TKc"/>
    <property type="match status" value="1"/>
</dbReference>
<feature type="domain" description="Protein kinase" evidence="5">
    <location>
        <begin position="3"/>
        <end position="301"/>
    </location>
</feature>
<dbReference type="PANTHER" id="PTHR48016:SF56">
    <property type="entry name" value="MAPKK KINASE"/>
    <property type="match status" value="1"/>
</dbReference>